<dbReference type="RefSeq" id="WP_411353346.1">
    <property type="nucleotide sequence ID" value="NZ_CP174150.1"/>
</dbReference>
<protein>
    <submittedName>
        <fullName evidence="1">Uncharacterized protein</fullName>
    </submittedName>
</protein>
<proteinExistence type="predicted"/>
<sequence length="65" mass="6930">MLAAAPFDSGLLASGSTYLYRRAPQEVLDLVHALGEVCGDRGAEPGAVREPVPEELWPAVEKLLP</sequence>
<name>A0A8H9M9I3_9PSEU</name>
<evidence type="ECO:0000313" key="2">
    <source>
        <dbReference type="Proteomes" id="UP000658656"/>
    </source>
</evidence>
<reference evidence="1" key="2">
    <citation type="submission" date="2020-09" db="EMBL/GenBank/DDBJ databases">
        <authorList>
            <person name="Sun Q."/>
            <person name="Zhou Y."/>
        </authorList>
    </citation>
    <scope>NUCLEOTIDE SEQUENCE</scope>
    <source>
        <strain evidence="1">CGMCC 4.7679</strain>
    </source>
</reference>
<organism evidence="1 2">
    <name type="scientific">Amycolatopsis bartoniae</name>
    <dbReference type="NCBI Taxonomy" id="941986"/>
    <lineage>
        <taxon>Bacteria</taxon>
        <taxon>Bacillati</taxon>
        <taxon>Actinomycetota</taxon>
        <taxon>Actinomycetes</taxon>
        <taxon>Pseudonocardiales</taxon>
        <taxon>Pseudonocardiaceae</taxon>
        <taxon>Amycolatopsis</taxon>
    </lineage>
</organism>
<gene>
    <name evidence="1" type="ORF">GCM10017566_13570</name>
</gene>
<dbReference type="EMBL" id="BNAV01000001">
    <property type="protein sequence ID" value="GHF41414.1"/>
    <property type="molecule type" value="Genomic_DNA"/>
</dbReference>
<reference evidence="1" key="1">
    <citation type="journal article" date="2014" name="Int. J. Syst. Evol. Microbiol.">
        <title>Complete genome sequence of Corynebacterium casei LMG S-19264T (=DSM 44701T), isolated from a smear-ripened cheese.</title>
        <authorList>
            <consortium name="US DOE Joint Genome Institute (JGI-PGF)"/>
            <person name="Walter F."/>
            <person name="Albersmeier A."/>
            <person name="Kalinowski J."/>
            <person name="Ruckert C."/>
        </authorList>
    </citation>
    <scope>NUCLEOTIDE SEQUENCE</scope>
    <source>
        <strain evidence="1">CGMCC 4.7679</strain>
    </source>
</reference>
<dbReference type="AlphaFoldDB" id="A0A8H9M9I3"/>
<evidence type="ECO:0000313" key="1">
    <source>
        <dbReference type="EMBL" id="GHF41414.1"/>
    </source>
</evidence>
<accession>A0A8H9M9I3</accession>
<keyword evidence="2" id="KW-1185">Reference proteome</keyword>
<comment type="caution">
    <text evidence="1">The sequence shown here is derived from an EMBL/GenBank/DDBJ whole genome shotgun (WGS) entry which is preliminary data.</text>
</comment>
<dbReference type="Proteomes" id="UP000658656">
    <property type="component" value="Unassembled WGS sequence"/>
</dbReference>